<feature type="transmembrane region" description="Helical" evidence="2">
    <location>
        <begin position="78"/>
        <end position="96"/>
    </location>
</feature>
<evidence type="ECO:0000256" key="1">
    <source>
        <dbReference type="SAM" id="Coils"/>
    </source>
</evidence>
<keyword evidence="2" id="KW-1133">Transmembrane helix</keyword>
<accession>A0A4Y8DJU2</accession>
<evidence type="ECO:0000313" key="3">
    <source>
        <dbReference type="EMBL" id="TEY86582.1"/>
    </source>
</evidence>
<reference evidence="3 4" key="1">
    <citation type="submission" date="2017-11" db="EMBL/GenBank/DDBJ databases">
        <title>Comparative genomics of Botrytis spp.</title>
        <authorList>
            <person name="Valero-Jimenez C.A."/>
            <person name="Tapia P."/>
            <person name="Veloso J."/>
            <person name="Silva-Moreno E."/>
            <person name="Staats M."/>
            <person name="Valdes J.H."/>
            <person name="Van Kan J.A.L."/>
        </authorList>
    </citation>
    <scope>NUCLEOTIDE SEQUENCE [LARGE SCALE GENOMIC DNA]</scope>
    <source>
        <strain evidence="3 4">MUCL2830</strain>
    </source>
</reference>
<feature type="coiled-coil region" evidence="1">
    <location>
        <begin position="33"/>
        <end position="67"/>
    </location>
</feature>
<dbReference type="OrthoDB" id="10496407at2759"/>
<dbReference type="AlphaFoldDB" id="A0A4Y8DJU2"/>
<proteinExistence type="predicted"/>
<sequence length="113" mass="12985">MFANNFKASNPNQILVVNNQEQEEGYLSDSNEMANLTELNAELRLENAGLRIQLEERRLEINELHEKHRLEIAGFNRSLAAILAAVLLICLGYINLHRKVPYTYCKQQTRACL</sequence>
<dbReference type="Proteomes" id="UP000297299">
    <property type="component" value="Unassembled WGS sequence"/>
</dbReference>
<protein>
    <submittedName>
        <fullName evidence="3">Uncharacterized protein</fullName>
    </submittedName>
</protein>
<gene>
    <name evidence="3" type="ORF">BOTCAL_0006g00620</name>
</gene>
<comment type="caution">
    <text evidence="3">The sequence shown here is derived from an EMBL/GenBank/DDBJ whole genome shotgun (WGS) entry which is preliminary data.</text>
</comment>
<evidence type="ECO:0000313" key="4">
    <source>
        <dbReference type="Proteomes" id="UP000297299"/>
    </source>
</evidence>
<keyword evidence="2" id="KW-0812">Transmembrane</keyword>
<keyword evidence="4" id="KW-1185">Reference proteome</keyword>
<evidence type="ECO:0000256" key="2">
    <source>
        <dbReference type="SAM" id="Phobius"/>
    </source>
</evidence>
<name>A0A4Y8DJU2_9HELO</name>
<keyword evidence="2" id="KW-0472">Membrane</keyword>
<keyword evidence="1" id="KW-0175">Coiled coil</keyword>
<dbReference type="EMBL" id="PHWZ01000006">
    <property type="protein sequence ID" value="TEY86582.1"/>
    <property type="molecule type" value="Genomic_DNA"/>
</dbReference>
<organism evidence="3 4">
    <name type="scientific">Botryotinia calthae</name>
    <dbReference type="NCBI Taxonomy" id="38488"/>
    <lineage>
        <taxon>Eukaryota</taxon>
        <taxon>Fungi</taxon>
        <taxon>Dikarya</taxon>
        <taxon>Ascomycota</taxon>
        <taxon>Pezizomycotina</taxon>
        <taxon>Leotiomycetes</taxon>
        <taxon>Helotiales</taxon>
        <taxon>Sclerotiniaceae</taxon>
        <taxon>Botryotinia</taxon>
    </lineage>
</organism>